<evidence type="ECO:0000313" key="4">
    <source>
        <dbReference type="Proteomes" id="UP000298805"/>
    </source>
</evidence>
<evidence type="ECO:0000313" key="2">
    <source>
        <dbReference type="EMBL" id="ROR41247.1"/>
    </source>
</evidence>
<dbReference type="Proteomes" id="UP000272781">
    <property type="component" value="Unassembled WGS sequence"/>
</dbReference>
<protein>
    <submittedName>
        <fullName evidence="2">PcfJ-like protein</fullName>
    </submittedName>
</protein>
<dbReference type="AlphaFoldDB" id="A0AAJ4REB9"/>
<dbReference type="RefSeq" id="WP_123352139.1">
    <property type="nucleotide sequence ID" value="NZ_CP027432.2"/>
</dbReference>
<proteinExistence type="predicted"/>
<accession>A0AAJ4REB9</accession>
<gene>
    <name evidence="1" type="ORF">C6V80_03450</name>
    <name evidence="2" type="ORF">EDC58_0738</name>
</gene>
<reference evidence="4" key="1">
    <citation type="submission" date="2018-03" db="EMBL/GenBank/DDBJ databases">
        <title>A comparative analysis of the Nautiliaceae.</title>
        <authorList>
            <person name="Grosche A."/>
            <person name="Smedile F."/>
            <person name="Vetriani C."/>
        </authorList>
    </citation>
    <scope>NUCLEOTIDE SEQUENCE [LARGE SCALE GENOMIC DNA]</scope>
    <source>
        <strain evidence="4">TB6</strain>
    </source>
</reference>
<evidence type="ECO:0000313" key="1">
    <source>
        <dbReference type="EMBL" id="QCI28046.1"/>
    </source>
</evidence>
<reference evidence="2 3" key="2">
    <citation type="submission" date="2018-11" db="EMBL/GenBank/DDBJ databases">
        <title>Genomic Encyclopedia of Type Strains, Phase IV (KMG-IV): sequencing the most valuable type-strain genomes for metagenomic binning, comparative biology and taxonomic classification.</title>
        <authorList>
            <person name="Goeker M."/>
        </authorList>
    </citation>
    <scope>NUCLEOTIDE SEQUENCE [LARGE SCALE GENOMIC DNA]</scope>
    <source>
        <strain evidence="2 3">DSM 27783</strain>
    </source>
</reference>
<dbReference type="EMBL" id="RJVK01000001">
    <property type="protein sequence ID" value="ROR41247.1"/>
    <property type="molecule type" value="Genomic_DNA"/>
</dbReference>
<reference evidence="1" key="3">
    <citation type="submission" date="2019-06" db="EMBL/GenBank/DDBJ databases">
        <title>A comparative analysis of the Nautiliaceae.</title>
        <authorList>
            <person name="Grosche A."/>
            <person name="Smedile F."/>
            <person name="Vetriani C."/>
        </authorList>
    </citation>
    <scope>NUCLEOTIDE SEQUENCE</scope>
    <source>
        <strain evidence="1">TB6</strain>
    </source>
</reference>
<organism evidence="2 3">
    <name type="scientific">Caminibacter pacificus</name>
    <dbReference type="NCBI Taxonomy" id="1424653"/>
    <lineage>
        <taxon>Bacteria</taxon>
        <taxon>Pseudomonadati</taxon>
        <taxon>Campylobacterota</taxon>
        <taxon>Epsilonproteobacteria</taxon>
        <taxon>Nautiliales</taxon>
        <taxon>Nautiliaceae</taxon>
        <taxon>Caminibacter</taxon>
    </lineage>
</organism>
<name>A0AAJ4REB9_9BACT</name>
<dbReference type="EMBL" id="CP027432">
    <property type="protein sequence ID" value="QCI28046.1"/>
    <property type="molecule type" value="Genomic_DNA"/>
</dbReference>
<evidence type="ECO:0000313" key="3">
    <source>
        <dbReference type="Proteomes" id="UP000272781"/>
    </source>
</evidence>
<keyword evidence="4" id="KW-1185">Reference proteome</keyword>
<dbReference type="Proteomes" id="UP000298805">
    <property type="component" value="Chromosome"/>
</dbReference>
<sequence>MKSFDLTLPKSPAEIENHYFCECGNKFVDKNRCPKCGNQKFYTYEDVKKLNPKLYELKESNYGIECFIEYPVFNEKIMFKKERLAILINKEIKLSQKFREKFDFYYDEIATIVEKYLKFLGLWNERKRVFKLLKQLESRRVLEIIKVKDPEVLLWSVYDEDISVEEFFEKLLKDSSKSVKKAIYEKYKKQLYHLAYNPIIDILILRAVDDINYQRELISLSCEYDGVVSIDIESIEKFINFLRRFEQKEIVKFLKKAFEYNIFMFYIATFLNHPIKRYFKSIEDTLMNTIDYCEYEYSIPVKFKFDKFVFKLPKNSIELKNYGNELRNCLSMYTNVHNKRYLIFGVFKGRKLKYAVNFDKQKKFIVEAKGFANSNINEKDYKVIEKFFEEFKEAI</sequence>